<evidence type="ECO:0000313" key="1">
    <source>
        <dbReference type="EMBL" id="JAD50514.1"/>
    </source>
</evidence>
<name>A0A0A9AFR4_ARUDO</name>
<proteinExistence type="predicted"/>
<dbReference type="AlphaFoldDB" id="A0A0A9AFR4"/>
<reference evidence="1" key="1">
    <citation type="submission" date="2014-09" db="EMBL/GenBank/DDBJ databases">
        <authorList>
            <person name="Magalhaes I.L.F."/>
            <person name="Oliveira U."/>
            <person name="Santos F.R."/>
            <person name="Vidigal T.H.D.A."/>
            <person name="Brescovit A.D."/>
            <person name="Santos A.J."/>
        </authorList>
    </citation>
    <scope>NUCLEOTIDE SEQUENCE</scope>
    <source>
        <tissue evidence="1">Shoot tissue taken approximately 20 cm above the soil surface</tissue>
    </source>
</reference>
<protein>
    <submittedName>
        <fullName evidence="1">Uncharacterized protein</fullName>
    </submittedName>
</protein>
<organism evidence="1">
    <name type="scientific">Arundo donax</name>
    <name type="common">Giant reed</name>
    <name type="synonym">Donax arundinaceus</name>
    <dbReference type="NCBI Taxonomy" id="35708"/>
    <lineage>
        <taxon>Eukaryota</taxon>
        <taxon>Viridiplantae</taxon>
        <taxon>Streptophyta</taxon>
        <taxon>Embryophyta</taxon>
        <taxon>Tracheophyta</taxon>
        <taxon>Spermatophyta</taxon>
        <taxon>Magnoliopsida</taxon>
        <taxon>Liliopsida</taxon>
        <taxon>Poales</taxon>
        <taxon>Poaceae</taxon>
        <taxon>PACMAD clade</taxon>
        <taxon>Arundinoideae</taxon>
        <taxon>Arundineae</taxon>
        <taxon>Arundo</taxon>
    </lineage>
</organism>
<dbReference type="EMBL" id="GBRH01247381">
    <property type="protein sequence ID" value="JAD50514.1"/>
    <property type="molecule type" value="Transcribed_RNA"/>
</dbReference>
<sequence length="29" mass="3480">MTAFYHQLLAKEQKCLILQYGQLIVNYFC</sequence>
<accession>A0A0A9AFR4</accession>
<reference evidence="1" key="2">
    <citation type="journal article" date="2015" name="Data Brief">
        <title>Shoot transcriptome of the giant reed, Arundo donax.</title>
        <authorList>
            <person name="Barrero R.A."/>
            <person name="Guerrero F.D."/>
            <person name="Moolhuijzen P."/>
            <person name="Goolsby J.A."/>
            <person name="Tidwell J."/>
            <person name="Bellgard S.E."/>
            <person name="Bellgard M.I."/>
        </authorList>
    </citation>
    <scope>NUCLEOTIDE SEQUENCE</scope>
    <source>
        <tissue evidence="1">Shoot tissue taken approximately 20 cm above the soil surface</tissue>
    </source>
</reference>